<comment type="caution">
    <text evidence="1">The sequence shown here is derived from an EMBL/GenBank/DDBJ whole genome shotgun (WGS) entry which is preliminary data.</text>
</comment>
<protein>
    <submittedName>
        <fullName evidence="1">Uncharacterized protein</fullName>
    </submittedName>
</protein>
<gene>
    <name evidence="1" type="ORF">D3879_23690</name>
</gene>
<proteinExistence type="predicted"/>
<sequence>MSAEGRIEACKIQAVIPPKTNRVEQRSCDWYLYKGRHAVECLFSKPKYYRRIATRFEKKACHFRSMLAFAAVLLWLR</sequence>
<dbReference type="Proteomes" id="UP000284021">
    <property type="component" value="Unassembled WGS sequence"/>
</dbReference>
<dbReference type="AlphaFoldDB" id="A0A418X8S5"/>
<evidence type="ECO:0000313" key="1">
    <source>
        <dbReference type="EMBL" id="RJG08861.1"/>
    </source>
</evidence>
<name>A0A418X8S5_9PSED</name>
<dbReference type="EMBL" id="QYUR01000008">
    <property type="protein sequence ID" value="RJG08861.1"/>
    <property type="molecule type" value="Genomic_DNA"/>
</dbReference>
<accession>A0A418X8S5</accession>
<keyword evidence="2" id="KW-1185">Reference proteome</keyword>
<evidence type="ECO:0000313" key="2">
    <source>
        <dbReference type="Proteomes" id="UP000284021"/>
    </source>
</evidence>
<organism evidence="1 2">
    <name type="scientific">Pseudomonas cavernicola</name>
    <dbReference type="NCBI Taxonomy" id="2320866"/>
    <lineage>
        <taxon>Bacteria</taxon>
        <taxon>Pseudomonadati</taxon>
        <taxon>Pseudomonadota</taxon>
        <taxon>Gammaproteobacteria</taxon>
        <taxon>Pseudomonadales</taxon>
        <taxon>Pseudomonadaceae</taxon>
        <taxon>Pseudomonas</taxon>
    </lineage>
</organism>
<reference evidence="1 2" key="1">
    <citation type="submission" date="2018-09" db="EMBL/GenBank/DDBJ databases">
        <authorList>
            <person name="Zhu H."/>
        </authorList>
    </citation>
    <scope>NUCLEOTIDE SEQUENCE [LARGE SCALE GENOMIC DNA]</scope>
    <source>
        <strain evidence="1 2">K1S02-6</strain>
    </source>
</reference>